<evidence type="ECO:0000313" key="2">
    <source>
        <dbReference type="EMBL" id="RDB19453.1"/>
    </source>
</evidence>
<dbReference type="InParanoid" id="A0A369JIA7"/>
<organism evidence="2 3">
    <name type="scientific">Hypsizygus marmoreus</name>
    <name type="common">White beech mushroom</name>
    <name type="synonym">Agaricus marmoreus</name>
    <dbReference type="NCBI Taxonomy" id="39966"/>
    <lineage>
        <taxon>Eukaryota</taxon>
        <taxon>Fungi</taxon>
        <taxon>Dikarya</taxon>
        <taxon>Basidiomycota</taxon>
        <taxon>Agaricomycotina</taxon>
        <taxon>Agaricomycetes</taxon>
        <taxon>Agaricomycetidae</taxon>
        <taxon>Agaricales</taxon>
        <taxon>Tricholomatineae</taxon>
        <taxon>Lyophyllaceae</taxon>
        <taxon>Hypsizygus</taxon>
    </lineage>
</organism>
<keyword evidence="3" id="KW-1185">Reference proteome</keyword>
<comment type="caution">
    <text evidence="2">The sequence shown here is derived from an EMBL/GenBank/DDBJ whole genome shotgun (WGS) entry which is preliminary data.</text>
</comment>
<evidence type="ECO:0000313" key="3">
    <source>
        <dbReference type="Proteomes" id="UP000076154"/>
    </source>
</evidence>
<dbReference type="InterPro" id="IPR040976">
    <property type="entry name" value="Pkinase_fungal"/>
</dbReference>
<dbReference type="AlphaFoldDB" id="A0A369JIA7"/>
<dbReference type="Pfam" id="PF17667">
    <property type="entry name" value="Pkinase_fungal"/>
    <property type="match status" value="1"/>
</dbReference>
<dbReference type="Proteomes" id="UP000076154">
    <property type="component" value="Unassembled WGS sequence"/>
</dbReference>
<feature type="domain" description="Fungal-type protein kinase" evidence="1">
    <location>
        <begin position="64"/>
        <end position="190"/>
    </location>
</feature>
<dbReference type="SUPFAM" id="SSF56112">
    <property type="entry name" value="Protein kinase-like (PK-like)"/>
    <property type="match status" value="1"/>
</dbReference>
<dbReference type="STRING" id="39966.A0A369JIA7"/>
<dbReference type="PANTHER" id="PTHR38248:SF2">
    <property type="entry name" value="FUNK1 11"/>
    <property type="match status" value="1"/>
</dbReference>
<dbReference type="OrthoDB" id="5569250at2759"/>
<gene>
    <name evidence="2" type="ORF">Hypma_013485</name>
</gene>
<accession>A0A369JIA7</accession>
<dbReference type="InterPro" id="IPR011009">
    <property type="entry name" value="Kinase-like_dom_sf"/>
</dbReference>
<sequence length="309" mass="36228">MMKLSRSAGPLSPGLSKRQLATLLERIPEWKNHFPELSFSATYTAKQLGLPRCNFQTLVDFQRYEECQLHALCMKMYQKLWELNSVEEFMEVFIDCLECHYHAYTTGKALHRDLSENNLMFKRREERPCGILNDWDLTSLLDHAGEVPVSNARHRTGTLPFMAFDLLEKPPPPHLYRHDLESFFYILVWAAIHYDFKKKCRRNTPRELKLWNKAADDVRAEKWSFLTDVVARDQIFAYIRKEFHGLRDQWLLPLSDLFYHGHISSNMNRRSPIPGYDNATLGGLITFDTFMAAIRRTPRKFPSTIARAP</sequence>
<dbReference type="EMBL" id="LUEZ02000080">
    <property type="protein sequence ID" value="RDB19453.1"/>
    <property type="molecule type" value="Genomic_DNA"/>
</dbReference>
<dbReference type="Gene3D" id="1.10.510.10">
    <property type="entry name" value="Transferase(Phosphotransferase) domain 1"/>
    <property type="match status" value="1"/>
</dbReference>
<reference evidence="2" key="1">
    <citation type="submission" date="2018-04" db="EMBL/GenBank/DDBJ databases">
        <title>Whole genome sequencing of Hypsizygus marmoreus.</title>
        <authorList>
            <person name="Choi I.-G."/>
            <person name="Min B."/>
            <person name="Kim J.-G."/>
            <person name="Kim S."/>
            <person name="Oh Y.-L."/>
            <person name="Kong W.-S."/>
            <person name="Park H."/>
            <person name="Jeong J."/>
            <person name="Song E.-S."/>
        </authorList>
    </citation>
    <scope>NUCLEOTIDE SEQUENCE [LARGE SCALE GENOMIC DNA]</scope>
    <source>
        <strain evidence="2">51987-8</strain>
    </source>
</reference>
<name>A0A369JIA7_HYPMA</name>
<dbReference type="PANTHER" id="PTHR38248">
    <property type="entry name" value="FUNK1 6"/>
    <property type="match status" value="1"/>
</dbReference>
<protein>
    <recommendedName>
        <fullName evidence="1">Fungal-type protein kinase domain-containing protein</fullName>
    </recommendedName>
</protein>
<proteinExistence type="predicted"/>
<evidence type="ECO:0000259" key="1">
    <source>
        <dbReference type="Pfam" id="PF17667"/>
    </source>
</evidence>